<gene>
    <name evidence="1" type="ordered locus">Msil_2788</name>
</gene>
<dbReference type="Proteomes" id="UP000002257">
    <property type="component" value="Chromosome"/>
</dbReference>
<dbReference type="EMBL" id="CP001280">
    <property type="protein sequence ID" value="ACK51707.1"/>
    <property type="molecule type" value="Genomic_DNA"/>
</dbReference>
<organism evidence="1 2">
    <name type="scientific">Methylocella silvestris (strain DSM 15510 / CIP 108128 / LMG 27833 / NCIMB 13906 / BL2)</name>
    <dbReference type="NCBI Taxonomy" id="395965"/>
    <lineage>
        <taxon>Bacteria</taxon>
        <taxon>Pseudomonadati</taxon>
        <taxon>Pseudomonadota</taxon>
        <taxon>Alphaproteobacteria</taxon>
        <taxon>Hyphomicrobiales</taxon>
        <taxon>Beijerinckiaceae</taxon>
        <taxon>Methylocella</taxon>
    </lineage>
</organism>
<dbReference type="AlphaFoldDB" id="B8ES09"/>
<dbReference type="InterPro" id="IPR013321">
    <property type="entry name" value="Arc_rbn_hlx_hlx"/>
</dbReference>
<protein>
    <recommendedName>
        <fullName evidence="3">Ribbon-helix-helix protein CopG domain-containing protein</fullName>
    </recommendedName>
</protein>
<sequence length="52" mass="5912">MDEEKRTTQTIIRTKPSLKAAAEKAAREDGRSLSSLIEKLLTDYLRSKGYLK</sequence>
<evidence type="ECO:0000313" key="2">
    <source>
        <dbReference type="Proteomes" id="UP000002257"/>
    </source>
</evidence>
<evidence type="ECO:0008006" key="3">
    <source>
        <dbReference type="Google" id="ProtNLM"/>
    </source>
</evidence>
<keyword evidence="2" id="KW-1185">Reference proteome</keyword>
<dbReference type="InterPro" id="IPR010985">
    <property type="entry name" value="Ribbon_hlx_hlx"/>
</dbReference>
<dbReference type="KEGG" id="msl:Msil_2788"/>
<dbReference type="Gene3D" id="1.10.1220.10">
    <property type="entry name" value="Met repressor-like"/>
    <property type="match status" value="1"/>
</dbReference>
<name>B8ES09_METSB</name>
<dbReference type="RefSeq" id="WP_012591776.1">
    <property type="nucleotide sequence ID" value="NC_011666.1"/>
</dbReference>
<dbReference type="GO" id="GO:0006355">
    <property type="term" value="P:regulation of DNA-templated transcription"/>
    <property type="evidence" value="ECO:0007669"/>
    <property type="project" value="InterPro"/>
</dbReference>
<evidence type="ECO:0000313" key="1">
    <source>
        <dbReference type="EMBL" id="ACK51707.1"/>
    </source>
</evidence>
<dbReference type="SUPFAM" id="SSF47598">
    <property type="entry name" value="Ribbon-helix-helix"/>
    <property type="match status" value="1"/>
</dbReference>
<accession>B8ES09</accession>
<reference evidence="1 2" key="1">
    <citation type="journal article" date="2010" name="J. Bacteriol.">
        <title>Complete genome sequence of the aerobic facultative methanotroph Methylocella silvestris BL2.</title>
        <authorList>
            <person name="Chen Y."/>
            <person name="Crombie A."/>
            <person name="Rahman M.T."/>
            <person name="Dedysh S.N."/>
            <person name="Liesack W."/>
            <person name="Stott M.B."/>
            <person name="Alam M."/>
            <person name="Theisen A.R."/>
            <person name="Murrell J.C."/>
            <person name="Dunfield P.F."/>
        </authorList>
    </citation>
    <scope>NUCLEOTIDE SEQUENCE [LARGE SCALE GENOMIC DNA]</scope>
    <source>
        <strain evidence="2">DSM 15510 / CIP 108128 / LMG 27833 / NCIMB 13906 / BL2</strain>
    </source>
</reference>
<dbReference type="HOGENOM" id="CLU_191178_2_0_5"/>
<proteinExistence type="predicted"/>